<dbReference type="SMART" id="SM00538">
    <property type="entry name" value="POP4"/>
    <property type="match status" value="1"/>
</dbReference>
<comment type="subunit">
    <text evidence="6">Consists of a catalytic RNA component and at least 4-5 protein subunits.</text>
</comment>
<comment type="caution">
    <text evidence="7">The sequence shown here is derived from an EMBL/GenBank/DDBJ whole genome shotgun (WGS) entry which is preliminary data.</text>
</comment>
<keyword evidence="5 6" id="KW-0378">Hydrolase</keyword>
<dbReference type="Proteomes" id="UP000526302">
    <property type="component" value="Unassembled WGS sequence"/>
</dbReference>
<gene>
    <name evidence="6" type="primary">rnp1</name>
    <name evidence="7" type="ORF">GX950_00175</name>
</gene>
<dbReference type="GO" id="GO:0003723">
    <property type="term" value="F:RNA binding"/>
    <property type="evidence" value="ECO:0007669"/>
    <property type="project" value="InterPro"/>
</dbReference>
<comment type="similarity">
    <text evidence="6">Belongs to the eukaryotic/archaeal RNase P protein component 1 family.</text>
</comment>
<keyword evidence="1 6" id="KW-0963">Cytoplasm</keyword>
<evidence type="ECO:0000313" key="7">
    <source>
        <dbReference type="EMBL" id="NMA44217.1"/>
    </source>
</evidence>
<dbReference type="InterPro" id="IPR023538">
    <property type="entry name" value="RNP1"/>
</dbReference>
<dbReference type="InterPro" id="IPR036980">
    <property type="entry name" value="RNase_P/MRP_Rpp29_sf"/>
</dbReference>
<reference evidence="7 8" key="1">
    <citation type="journal article" date="2020" name="Biotechnol. Biofuels">
        <title>New insights from the biogas microbiome by comprehensive genome-resolved metagenomics of nearly 1600 species originating from multiple anaerobic digesters.</title>
        <authorList>
            <person name="Campanaro S."/>
            <person name="Treu L."/>
            <person name="Rodriguez-R L.M."/>
            <person name="Kovalovszki A."/>
            <person name="Ziels R.M."/>
            <person name="Maus I."/>
            <person name="Zhu X."/>
            <person name="Kougias P.G."/>
            <person name="Basile A."/>
            <person name="Luo G."/>
            <person name="Schluter A."/>
            <person name="Konstantinidis K.T."/>
            <person name="Angelidaki I."/>
        </authorList>
    </citation>
    <scope>NUCLEOTIDE SEQUENCE [LARGE SCALE GENOMIC DNA]</scope>
    <source>
        <strain evidence="7">AS22ysBPME_79</strain>
    </source>
</reference>
<dbReference type="EC" id="3.1.26.5" evidence="6"/>
<sequence length="91" mass="10818">MEKKYEITKKNFLSHEWIGLKVKVIKSSDKKREVEGKIINETQNTIWVEVKGEQKIIPKKECVFEFDIGEKIIVEGKNVIKRPEDRVKDFR</sequence>
<dbReference type="AlphaFoldDB" id="A0A7K4BYA1"/>
<dbReference type="InterPro" id="IPR002730">
    <property type="entry name" value="Rpp29/RNP1"/>
</dbReference>
<dbReference type="GO" id="GO:0005737">
    <property type="term" value="C:cytoplasm"/>
    <property type="evidence" value="ECO:0007669"/>
    <property type="project" value="UniProtKB-SubCell"/>
</dbReference>
<evidence type="ECO:0000256" key="1">
    <source>
        <dbReference type="ARBA" id="ARBA00022490"/>
    </source>
</evidence>
<dbReference type="HAMAP" id="MF_00754">
    <property type="entry name" value="RNase_P_1"/>
    <property type="match status" value="1"/>
</dbReference>
<comment type="subcellular location">
    <subcellularLocation>
        <location evidence="6">Cytoplasm</location>
    </subcellularLocation>
</comment>
<keyword evidence="4 6" id="KW-0255">Endonuclease</keyword>
<evidence type="ECO:0000256" key="4">
    <source>
        <dbReference type="ARBA" id="ARBA00022759"/>
    </source>
</evidence>
<dbReference type="Gene3D" id="2.30.30.210">
    <property type="entry name" value="Ribonuclease P/MRP, subunit p29"/>
    <property type="match status" value="1"/>
</dbReference>
<keyword evidence="2 6" id="KW-0819">tRNA processing</keyword>
<dbReference type="SUPFAM" id="SSF101744">
    <property type="entry name" value="Rof/RNase P subunit-like"/>
    <property type="match status" value="1"/>
</dbReference>
<evidence type="ECO:0000313" key="8">
    <source>
        <dbReference type="Proteomes" id="UP000526302"/>
    </source>
</evidence>
<dbReference type="GO" id="GO:0030677">
    <property type="term" value="C:ribonuclease P complex"/>
    <property type="evidence" value="ECO:0007669"/>
    <property type="project" value="UniProtKB-UniRule"/>
</dbReference>
<keyword evidence="3 6" id="KW-0540">Nuclease</keyword>
<evidence type="ECO:0000256" key="3">
    <source>
        <dbReference type="ARBA" id="ARBA00022722"/>
    </source>
</evidence>
<dbReference type="GO" id="GO:0004526">
    <property type="term" value="F:ribonuclease P activity"/>
    <property type="evidence" value="ECO:0007669"/>
    <property type="project" value="UniProtKB-UniRule"/>
</dbReference>
<proteinExistence type="inferred from homology"/>
<evidence type="ECO:0000256" key="5">
    <source>
        <dbReference type="ARBA" id="ARBA00022801"/>
    </source>
</evidence>
<dbReference type="EMBL" id="JAAZKV010000001">
    <property type="protein sequence ID" value="NMA44217.1"/>
    <property type="molecule type" value="Genomic_DNA"/>
</dbReference>
<dbReference type="InterPro" id="IPR023534">
    <property type="entry name" value="Rof/RNase_P-like"/>
</dbReference>
<protein>
    <recommendedName>
        <fullName evidence="6">Ribonuclease P protein component 1</fullName>
        <shortName evidence="6">RNase P component 1</shortName>
        <ecNumber evidence="6">3.1.26.5</ecNumber>
    </recommendedName>
    <alternativeName>
        <fullName evidence="6">Rpp29</fullName>
    </alternativeName>
</protein>
<organism evidence="7 8">
    <name type="scientific">Candidatus Iainarchaeum sp</name>
    <dbReference type="NCBI Taxonomy" id="3101447"/>
    <lineage>
        <taxon>Archaea</taxon>
        <taxon>Candidatus Iainarchaeota</taxon>
        <taxon>Candidatus Iainarchaeia</taxon>
        <taxon>Candidatus Iainarchaeales</taxon>
        <taxon>Candidatus Iainarchaeaceae</taxon>
        <taxon>Candidatus Iainarchaeum</taxon>
    </lineage>
</organism>
<comment type="catalytic activity">
    <reaction evidence="6">
        <text>Endonucleolytic cleavage of RNA, removing 5'-extranucleotides from tRNA precursor.</text>
        <dbReference type="EC" id="3.1.26.5"/>
    </reaction>
</comment>
<dbReference type="GO" id="GO:0001682">
    <property type="term" value="P:tRNA 5'-leader removal"/>
    <property type="evidence" value="ECO:0007669"/>
    <property type="project" value="UniProtKB-UniRule"/>
</dbReference>
<dbReference type="Pfam" id="PF01868">
    <property type="entry name" value="RNase_P-MRP_p29"/>
    <property type="match status" value="1"/>
</dbReference>
<name>A0A7K4BYA1_9ARCH</name>
<accession>A0A7K4BYA1</accession>
<evidence type="ECO:0000256" key="6">
    <source>
        <dbReference type="HAMAP-Rule" id="MF_00754"/>
    </source>
</evidence>
<comment type="function">
    <text evidence="6">Part of ribonuclease P, a protein complex that generates mature tRNA molecules by cleaving their 5'-ends.</text>
</comment>
<evidence type="ECO:0000256" key="2">
    <source>
        <dbReference type="ARBA" id="ARBA00022694"/>
    </source>
</evidence>